<dbReference type="Pfam" id="PF00884">
    <property type="entry name" value="Sulfatase"/>
    <property type="match status" value="1"/>
</dbReference>
<dbReference type="Gene3D" id="3.40.720.10">
    <property type="entry name" value="Alkaline Phosphatase, subunit A"/>
    <property type="match status" value="1"/>
</dbReference>
<sequence length="506" mass="56352">MLVLSDRPNVLVIMADQMVAELTGVYGHPVVRTPNLDRLAQQGVRFDAAYCPVPVCSPSRSSMLSGRFASTNCAWDNAAPIASDIPMLPHYLGTAGYDSALAGKMHFVGADQVHGFAKRLTTDMFPSTLAWTPDRDAVGRFVHPGNPDGPPIAIDYVSSGPVQWTEQLQFDEETHYRALEYLRSRRTSRRGSLQVPTPEPESDPFLLVASYHHPHEPFLAPQKYWDMYADVATEPVRVTADEDLPRSAMDEWVDTLHGVDGVDLTDPEEVARTRRAYYALVTYIDDKVGELLDVLEETGHAEDTLIVFTSDHGDMLGERGMVQKRTFYEWSARVPLIIGGGPVQASGTTSSTPVSLIDLVPTVCELVGVQPVRPDGRSVLAELRGDTAEPAPVFVEYHSEGVYAPCWMRREGHLKYIYVHGHGHQLFDLATDPDERHDLAEDPRYADAVQRARADIIDRFDPDGIEHRIRQSLADRRVVRSAMAASGAVWAYDPDPALFTQYWRET</sequence>
<dbReference type="InterPro" id="IPR000917">
    <property type="entry name" value="Sulfatase_N"/>
</dbReference>
<organism evidence="5 6">
    <name type="scientific">Ruania alba</name>
    <dbReference type="NCBI Taxonomy" id="648782"/>
    <lineage>
        <taxon>Bacteria</taxon>
        <taxon>Bacillati</taxon>
        <taxon>Actinomycetota</taxon>
        <taxon>Actinomycetes</taxon>
        <taxon>Micrococcales</taxon>
        <taxon>Ruaniaceae</taxon>
        <taxon>Ruania</taxon>
    </lineage>
</organism>
<dbReference type="STRING" id="648782.SAMN04488554_1856"/>
<evidence type="ECO:0000313" key="6">
    <source>
        <dbReference type="Proteomes" id="UP000199220"/>
    </source>
</evidence>
<gene>
    <name evidence="5" type="ORF">SAMN04488554_1856</name>
</gene>
<protein>
    <submittedName>
        <fullName evidence="5">Choline-sulfatase</fullName>
    </submittedName>
</protein>
<dbReference type="GO" id="GO:0005737">
    <property type="term" value="C:cytoplasm"/>
    <property type="evidence" value="ECO:0007669"/>
    <property type="project" value="TreeGrafter"/>
</dbReference>
<dbReference type="InterPro" id="IPR017785">
    <property type="entry name" value="Choline-sulfatase"/>
</dbReference>
<dbReference type="InterPro" id="IPR024607">
    <property type="entry name" value="Sulfatase_CS"/>
</dbReference>
<evidence type="ECO:0000256" key="3">
    <source>
        <dbReference type="ARBA" id="ARBA00022801"/>
    </source>
</evidence>
<dbReference type="SUPFAM" id="SSF53649">
    <property type="entry name" value="Alkaline phosphatase-like"/>
    <property type="match status" value="1"/>
</dbReference>
<evidence type="ECO:0000256" key="1">
    <source>
        <dbReference type="ARBA" id="ARBA00008779"/>
    </source>
</evidence>
<dbReference type="AlphaFoldDB" id="A0A1H5H4X1"/>
<evidence type="ECO:0000259" key="4">
    <source>
        <dbReference type="Pfam" id="PF00884"/>
    </source>
</evidence>
<dbReference type="Proteomes" id="UP000199220">
    <property type="component" value="Unassembled WGS sequence"/>
</dbReference>
<feature type="domain" description="Sulfatase N-terminal" evidence="4">
    <location>
        <begin position="8"/>
        <end position="369"/>
    </location>
</feature>
<dbReference type="GO" id="GO:0008484">
    <property type="term" value="F:sulfuric ester hydrolase activity"/>
    <property type="evidence" value="ECO:0007669"/>
    <property type="project" value="TreeGrafter"/>
</dbReference>
<dbReference type="EMBL" id="FNTX01000001">
    <property type="protein sequence ID" value="SEE23027.1"/>
    <property type="molecule type" value="Genomic_DNA"/>
</dbReference>
<keyword evidence="6" id="KW-1185">Reference proteome</keyword>
<dbReference type="NCBIfam" id="TIGR03417">
    <property type="entry name" value="chol_sulfatase"/>
    <property type="match status" value="1"/>
</dbReference>
<reference evidence="6" key="1">
    <citation type="submission" date="2016-10" db="EMBL/GenBank/DDBJ databases">
        <authorList>
            <person name="Varghese N."/>
            <person name="Submissions S."/>
        </authorList>
    </citation>
    <scope>NUCLEOTIDE SEQUENCE [LARGE SCALE GENOMIC DNA]</scope>
    <source>
        <strain evidence="6">DSM 21368</strain>
    </source>
</reference>
<dbReference type="PANTHER" id="PTHR45953">
    <property type="entry name" value="IDURONATE 2-SULFATASE"/>
    <property type="match status" value="1"/>
</dbReference>
<comment type="similarity">
    <text evidence="1">Belongs to the sulfatase family.</text>
</comment>
<dbReference type="InterPro" id="IPR017850">
    <property type="entry name" value="Alkaline_phosphatase_core_sf"/>
</dbReference>
<keyword evidence="2" id="KW-0479">Metal-binding</keyword>
<keyword evidence="3" id="KW-0378">Hydrolase</keyword>
<evidence type="ECO:0000313" key="5">
    <source>
        <dbReference type="EMBL" id="SEE23027.1"/>
    </source>
</evidence>
<accession>A0A1H5H4X1</accession>
<dbReference type="OrthoDB" id="9777306at2"/>
<dbReference type="PROSITE" id="PS00149">
    <property type="entry name" value="SULFATASE_2"/>
    <property type="match status" value="1"/>
</dbReference>
<dbReference type="PANTHER" id="PTHR45953:SF1">
    <property type="entry name" value="IDURONATE 2-SULFATASE"/>
    <property type="match status" value="1"/>
</dbReference>
<proteinExistence type="inferred from homology"/>
<evidence type="ECO:0000256" key="2">
    <source>
        <dbReference type="ARBA" id="ARBA00022723"/>
    </source>
</evidence>
<name>A0A1H5H4X1_9MICO</name>
<dbReference type="GO" id="GO:0046872">
    <property type="term" value="F:metal ion binding"/>
    <property type="evidence" value="ECO:0007669"/>
    <property type="project" value="UniProtKB-KW"/>
</dbReference>